<dbReference type="RefSeq" id="WP_115836676.1">
    <property type="nucleotide sequence ID" value="NZ_CP025086.1"/>
</dbReference>
<evidence type="ECO:0000256" key="4">
    <source>
        <dbReference type="ARBA" id="ARBA00016244"/>
    </source>
</evidence>
<evidence type="ECO:0000259" key="8">
    <source>
        <dbReference type="Pfam" id="PF06429"/>
    </source>
</evidence>
<evidence type="ECO:0000256" key="6">
    <source>
        <dbReference type="ARBA" id="ARBA00023143"/>
    </source>
</evidence>
<accession>A0A3D9YUB8</accession>
<dbReference type="InterPro" id="IPR002371">
    <property type="entry name" value="FlgK"/>
</dbReference>
<dbReference type="Pfam" id="PF06429">
    <property type="entry name" value="Flg_bbr_C"/>
    <property type="match status" value="1"/>
</dbReference>
<evidence type="ECO:0000259" key="9">
    <source>
        <dbReference type="Pfam" id="PF22638"/>
    </source>
</evidence>
<evidence type="ECO:0000313" key="10">
    <source>
        <dbReference type="EMBL" id="REF86095.1"/>
    </source>
</evidence>
<dbReference type="InterPro" id="IPR010930">
    <property type="entry name" value="Flg_bb/hook_C_dom"/>
</dbReference>
<evidence type="ECO:0000256" key="3">
    <source>
        <dbReference type="ARBA" id="ARBA00009677"/>
    </source>
</evidence>
<proteinExistence type="inferred from homology"/>
<dbReference type="EMBL" id="QUMO01000003">
    <property type="protein sequence ID" value="REF86095.1"/>
    <property type="molecule type" value="Genomic_DNA"/>
</dbReference>
<dbReference type="GO" id="GO:0005576">
    <property type="term" value="C:extracellular region"/>
    <property type="evidence" value="ECO:0007669"/>
    <property type="project" value="UniProtKB-SubCell"/>
</dbReference>
<keyword evidence="6 7" id="KW-0975">Bacterial flagellum</keyword>
<dbReference type="InterPro" id="IPR053927">
    <property type="entry name" value="FlgK_helical"/>
</dbReference>
<gene>
    <name evidence="7" type="primary">flgK</name>
    <name evidence="10" type="ORF">DES32_2140</name>
</gene>
<keyword evidence="10" id="KW-0282">Flagellum</keyword>
<evidence type="ECO:0000256" key="2">
    <source>
        <dbReference type="ARBA" id="ARBA00004613"/>
    </source>
</evidence>
<comment type="subcellular location">
    <subcellularLocation>
        <location evidence="1 7">Bacterial flagellum</location>
    </subcellularLocation>
    <subcellularLocation>
        <location evidence="2 7">Secreted</location>
    </subcellularLocation>
</comment>
<organism evidence="10 11">
    <name type="scientific">Methylovirgula ligni</name>
    <dbReference type="NCBI Taxonomy" id="569860"/>
    <lineage>
        <taxon>Bacteria</taxon>
        <taxon>Pseudomonadati</taxon>
        <taxon>Pseudomonadota</taxon>
        <taxon>Alphaproteobacteria</taxon>
        <taxon>Hyphomicrobiales</taxon>
        <taxon>Beijerinckiaceae</taxon>
        <taxon>Methylovirgula</taxon>
    </lineage>
</organism>
<keyword evidence="10" id="KW-0966">Cell projection</keyword>
<evidence type="ECO:0000313" key="11">
    <source>
        <dbReference type="Proteomes" id="UP000256900"/>
    </source>
</evidence>
<dbReference type="PRINTS" id="PR01005">
    <property type="entry name" value="FLGHOOKAP1"/>
</dbReference>
<reference evidence="10 11" key="1">
    <citation type="submission" date="2018-08" db="EMBL/GenBank/DDBJ databases">
        <title>Genomic Encyclopedia of Type Strains, Phase IV (KMG-IV): sequencing the most valuable type-strain genomes for metagenomic binning, comparative biology and taxonomic classification.</title>
        <authorList>
            <person name="Goeker M."/>
        </authorList>
    </citation>
    <scope>NUCLEOTIDE SEQUENCE [LARGE SCALE GENOMIC DNA]</scope>
    <source>
        <strain evidence="10 11">BW863</strain>
    </source>
</reference>
<dbReference type="Proteomes" id="UP000256900">
    <property type="component" value="Unassembled WGS sequence"/>
</dbReference>
<evidence type="ECO:0000256" key="1">
    <source>
        <dbReference type="ARBA" id="ARBA00004365"/>
    </source>
</evidence>
<evidence type="ECO:0000256" key="7">
    <source>
        <dbReference type="RuleBase" id="RU362065"/>
    </source>
</evidence>
<keyword evidence="10" id="KW-0969">Cilium</keyword>
<sequence>MNLTTATHVTQSALATVSAESALVSRNIGGVNSPGFSEKTANVVTTADGGVEVASVTNAQSQAVFANVLSATAASATQSALSDGLTTLATIVGEPGSDTSPAEKLSDLTNALQQYEASPSDSSLASAAVTAGQNLASTLNNATATVQQVREDADSQMASSVSSINSLLTQFKSVNQQIVTGTATGADVTDLLDTRNSILTQLSQQIGITTSAGANNDMSIYTDSGVTLFQNGTASTVNFQPTQTYTAGTTGNAVYIDGVPVTGSSATMPIQTGALAGLANLRDNVTVTYQSQLDQTANGLISAFAETDPSNSGSSLAGLFTNGSSTALPTAAQVTGLAGSITVNAAVDPSQGGTAALLSDGINFNYNTSNQASYDTQLQQYLTKLSAAQSFSSAGGIGTSNTLSGYAAASVSWLDAEQQNVQSESAYQSTLLSTSTTALSNSTGVNLDDEMSQMLDLENSYSATAKLLTTINNMFSDLATAIDQATAA</sequence>
<comment type="similarity">
    <text evidence="3 7">Belongs to the flagella basal body rod proteins family.</text>
</comment>
<dbReference type="Pfam" id="PF22638">
    <property type="entry name" value="FlgK_D1"/>
    <property type="match status" value="1"/>
</dbReference>
<keyword evidence="5 7" id="KW-0964">Secreted</keyword>
<dbReference type="NCBIfam" id="TIGR02492">
    <property type="entry name" value="flgK_ends"/>
    <property type="match status" value="1"/>
</dbReference>
<dbReference type="PANTHER" id="PTHR30033:SF1">
    <property type="entry name" value="FLAGELLAR HOOK-ASSOCIATED PROTEIN 1"/>
    <property type="match status" value="1"/>
</dbReference>
<dbReference type="SUPFAM" id="SSF64518">
    <property type="entry name" value="Phase 1 flagellin"/>
    <property type="match status" value="1"/>
</dbReference>
<name>A0A3D9YUB8_9HYPH</name>
<dbReference type="OrthoDB" id="7181295at2"/>
<protein>
    <recommendedName>
        <fullName evidence="4 7">Flagellar hook-associated protein 1</fullName>
        <shortName evidence="7">HAP1</shortName>
    </recommendedName>
</protein>
<evidence type="ECO:0000256" key="5">
    <source>
        <dbReference type="ARBA" id="ARBA00022525"/>
    </source>
</evidence>
<dbReference type="AlphaFoldDB" id="A0A3D9YUB8"/>
<comment type="caution">
    <text evidence="10">The sequence shown here is derived from an EMBL/GenBank/DDBJ whole genome shotgun (WGS) entry which is preliminary data.</text>
</comment>
<dbReference type="GO" id="GO:0009424">
    <property type="term" value="C:bacterial-type flagellum hook"/>
    <property type="evidence" value="ECO:0007669"/>
    <property type="project" value="UniProtKB-UniRule"/>
</dbReference>
<dbReference type="GO" id="GO:0005198">
    <property type="term" value="F:structural molecule activity"/>
    <property type="evidence" value="ECO:0007669"/>
    <property type="project" value="UniProtKB-UniRule"/>
</dbReference>
<keyword evidence="11" id="KW-1185">Reference proteome</keyword>
<dbReference type="GO" id="GO:0044780">
    <property type="term" value="P:bacterial-type flagellum assembly"/>
    <property type="evidence" value="ECO:0007669"/>
    <property type="project" value="InterPro"/>
</dbReference>
<feature type="domain" description="Flagellar hook-associated protein FlgK helical" evidence="9">
    <location>
        <begin position="90"/>
        <end position="306"/>
    </location>
</feature>
<dbReference type="PANTHER" id="PTHR30033">
    <property type="entry name" value="FLAGELLAR HOOK-ASSOCIATED PROTEIN 1"/>
    <property type="match status" value="1"/>
</dbReference>
<feature type="domain" description="Flagellar basal-body/hook protein C-terminal" evidence="8">
    <location>
        <begin position="442"/>
        <end position="479"/>
    </location>
</feature>